<dbReference type="AlphaFoldDB" id="A0A1Z5KH51"/>
<dbReference type="InterPro" id="IPR017939">
    <property type="entry name" value="G-Glutamylcylcotransferase"/>
</dbReference>
<dbReference type="InterPro" id="IPR013024">
    <property type="entry name" value="GGCT-like"/>
</dbReference>
<keyword evidence="5" id="KW-0732">Signal</keyword>
<dbReference type="SUPFAM" id="SSF110857">
    <property type="entry name" value="Gamma-glutamyl cyclotransferase-like"/>
    <property type="match status" value="1"/>
</dbReference>
<organism evidence="6 7">
    <name type="scientific">Fistulifera solaris</name>
    <name type="common">Oleaginous diatom</name>
    <dbReference type="NCBI Taxonomy" id="1519565"/>
    <lineage>
        <taxon>Eukaryota</taxon>
        <taxon>Sar</taxon>
        <taxon>Stramenopiles</taxon>
        <taxon>Ochrophyta</taxon>
        <taxon>Bacillariophyta</taxon>
        <taxon>Bacillariophyceae</taxon>
        <taxon>Bacillariophycidae</taxon>
        <taxon>Naviculales</taxon>
        <taxon>Naviculaceae</taxon>
        <taxon>Fistulifera</taxon>
    </lineage>
</organism>
<proteinExistence type="predicted"/>
<dbReference type="InParanoid" id="A0A1Z5KH51"/>
<dbReference type="OrthoDB" id="2017317at2759"/>
<comment type="caution">
    <text evidence="6">The sequence shown here is derived from an EMBL/GenBank/DDBJ whole genome shotgun (WGS) entry which is preliminary data.</text>
</comment>
<feature type="active site" description="Proton acceptor" evidence="3">
    <location>
        <position position="112"/>
    </location>
</feature>
<sequence length="227" mass="25488">MFRHYFYRSIVALMTTTAMILRSVSSFGASAPRYNYFAIGSNMLPETMEALRQIDLSYSNSTAAVLTDYRLAFDISMGQSAAASVRYEPGSVVHGVLHSLTSDQFASLSLSEGVPLAYLWERCSVVPYEGDNDRAGELALARNDVELIPAFVLTSRWGRESVYKESRIHKDRPTGRAYLNILQRGAAYWKLDRSYQISLTKVRTTASFDGSELLLKQAQFFNKFKGT</sequence>
<feature type="chain" id="PRO_5012034923" description="gamma-glutamylcyclotransferase" evidence="5">
    <location>
        <begin position="27"/>
        <end position="227"/>
    </location>
</feature>
<feature type="signal peptide" evidence="5">
    <location>
        <begin position="1"/>
        <end position="26"/>
    </location>
</feature>
<accession>A0A1Z5KH51</accession>
<gene>
    <name evidence="6" type="ORF">FisN_5Lu395</name>
</gene>
<keyword evidence="2" id="KW-0456">Lyase</keyword>
<dbReference type="Gene3D" id="3.10.490.10">
    <property type="entry name" value="Gamma-glutamyl cyclotransferase-like"/>
    <property type="match status" value="1"/>
</dbReference>
<evidence type="ECO:0000256" key="5">
    <source>
        <dbReference type="SAM" id="SignalP"/>
    </source>
</evidence>
<dbReference type="EMBL" id="BDSP01000223">
    <property type="protein sequence ID" value="GAX25298.1"/>
    <property type="molecule type" value="Genomic_DNA"/>
</dbReference>
<dbReference type="CDD" id="cd06661">
    <property type="entry name" value="GGCT_like"/>
    <property type="match status" value="1"/>
</dbReference>
<evidence type="ECO:0000256" key="1">
    <source>
        <dbReference type="ARBA" id="ARBA00012346"/>
    </source>
</evidence>
<keyword evidence="7" id="KW-1185">Reference proteome</keyword>
<evidence type="ECO:0000256" key="4">
    <source>
        <dbReference type="PIRSR" id="PIRSR617939-2"/>
    </source>
</evidence>
<dbReference type="Proteomes" id="UP000198406">
    <property type="component" value="Unassembled WGS sequence"/>
</dbReference>
<evidence type="ECO:0000313" key="6">
    <source>
        <dbReference type="EMBL" id="GAX25298.1"/>
    </source>
</evidence>
<feature type="binding site" evidence="4">
    <location>
        <begin position="36"/>
        <end position="41"/>
    </location>
    <ligand>
        <name>substrate</name>
    </ligand>
</feature>
<dbReference type="EC" id="4.3.2.9" evidence="1"/>
<dbReference type="GO" id="GO:0003839">
    <property type="term" value="F:gamma-glutamylcyclotransferase activity"/>
    <property type="evidence" value="ECO:0007669"/>
    <property type="project" value="UniProtKB-EC"/>
</dbReference>
<dbReference type="PANTHER" id="PTHR12935">
    <property type="entry name" value="GAMMA-GLUTAMYLCYCLOTRANSFERASE"/>
    <property type="match status" value="1"/>
</dbReference>
<evidence type="ECO:0000256" key="2">
    <source>
        <dbReference type="ARBA" id="ARBA00023239"/>
    </source>
</evidence>
<dbReference type="PANTHER" id="PTHR12935:SF0">
    <property type="entry name" value="GAMMA-GLUTAMYLCYCLOTRANSFERASE"/>
    <property type="match status" value="1"/>
</dbReference>
<reference evidence="6 7" key="1">
    <citation type="journal article" date="2015" name="Plant Cell">
        <title>Oil accumulation by the oleaginous diatom Fistulifera solaris as revealed by the genome and transcriptome.</title>
        <authorList>
            <person name="Tanaka T."/>
            <person name="Maeda Y."/>
            <person name="Veluchamy A."/>
            <person name="Tanaka M."/>
            <person name="Abida H."/>
            <person name="Marechal E."/>
            <person name="Bowler C."/>
            <person name="Muto M."/>
            <person name="Sunaga Y."/>
            <person name="Tanaka M."/>
            <person name="Yoshino T."/>
            <person name="Taniguchi T."/>
            <person name="Fukuda Y."/>
            <person name="Nemoto M."/>
            <person name="Matsumoto M."/>
            <person name="Wong P.S."/>
            <person name="Aburatani S."/>
            <person name="Fujibuchi W."/>
        </authorList>
    </citation>
    <scope>NUCLEOTIDE SEQUENCE [LARGE SCALE GENOMIC DNA]</scope>
    <source>
        <strain evidence="6 7">JPCC DA0580</strain>
    </source>
</reference>
<dbReference type="InterPro" id="IPR036568">
    <property type="entry name" value="GGCT-like_sf"/>
</dbReference>
<evidence type="ECO:0000256" key="3">
    <source>
        <dbReference type="PIRSR" id="PIRSR617939-1"/>
    </source>
</evidence>
<evidence type="ECO:0000313" key="7">
    <source>
        <dbReference type="Proteomes" id="UP000198406"/>
    </source>
</evidence>
<name>A0A1Z5KH51_FISSO</name>
<protein>
    <recommendedName>
        <fullName evidence="1">gamma-glutamylcyclotransferase</fullName>
        <ecNumber evidence="1">4.3.2.9</ecNumber>
    </recommendedName>
</protein>